<dbReference type="VEuPathDB" id="PlasmoDB:PmUG01_00036400"/>
<keyword evidence="1" id="KW-0812">Transmembrane</keyword>
<accession>A0A1D3JH38</accession>
<dbReference type="GeneID" id="39865825"/>
<name>A0A1D3JH38_PLAMA</name>
<keyword evidence="1" id="KW-0472">Membrane</keyword>
<evidence type="ECO:0000313" key="3">
    <source>
        <dbReference type="Proteomes" id="UP000219813"/>
    </source>
</evidence>
<feature type="transmembrane region" description="Helical" evidence="1">
    <location>
        <begin position="162"/>
        <end position="190"/>
    </location>
</feature>
<dbReference type="EMBL" id="FLRL01000008">
    <property type="protein sequence ID" value="SBT85519.1"/>
    <property type="molecule type" value="Genomic_DNA"/>
</dbReference>
<gene>
    <name evidence="2" type="primary">PmUG01_00036400</name>
    <name evidence="2" type="ORF">PMUG01_00036400</name>
</gene>
<dbReference type="InterPro" id="IPR022139">
    <property type="entry name" value="Fam-L/Fam-M-like_plasmodium"/>
</dbReference>
<dbReference type="Proteomes" id="UP000219813">
    <property type="component" value="Unassembled WGS sequence"/>
</dbReference>
<organism evidence="2 3">
    <name type="scientific">Plasmodium malariae</name>
    <dbReference type="NCBI Taxonomy" id="5858"/>
    <lineage>
        <taxon>Eukaryota</taxon>
        <taxon>Sar</taxon>
        <taxon>Alveolata</taxon>
        <taxon>Apicomplexa</taxon>
        <taxon>Aconoidasida</taxon>
        <taxon>Haemosporida</taxon>
        <taxon>Plasmodiidae</taxon>
        <taxon>Plasmodium</taxon>
        <taxon>Plasmodium (Plasmodium)</taxon>
    </lineage>
</organism>
<keyword evidence="3" id="KW-1185">Reference proteome</keyword>
<keyword evidence="1" id="KW-1133">Transmembrane helix</keyword>
<dbReference type="AlphaFoldDB" id="A0A1D3JH38"/>
<protein>
    <submittedName>
        <fullName evidence="2">Fam-l protein</fullName>
    </submittedName>
</protein>
<feature type="transmembrane region" description="Helical" evidence="1">
    <location>
        <begin position="6"/>
        <end position="25"/>
    </location>
</feature>
<evidence type="ECO:0000256" key="1">
    <source>
        <dbReference type="SAM" id="Phobius"/>
    </source>
</evidence>
<dbReference type="RefSeq" id="XP_028858914.1">
    <property type="nucleotide sequence ID" value="XM_029008630.1"/>
</dbReference>
<sequence>MEEKIKSLLFIEIITFILLSWMYFIHMSEFTKYSNDNHNLIIKLGERNCRILAKCRKDKYSDIVNLNEKLYNNGENKKDNISYNEKYATVKKEQSNGSSKNNALKNKEIIKIKSCIFETKKCSHLEKRIFKELDYVNFLKNNRSISNKLYKKIIRKKYELRFLVPVLFLFLLLVSLILDLFVGCGLQNIFFDVMRKLSLTEWIKTLNTWLSIEPLRELYKITKSIDSSSKKTYSTLVTNFFGIIIYILPFLILGVIAILKVFYHHKKFKKYEKIKFRKR</sequence>
<reference evidence="2 3" key="1">
    <citation type="submission" date="2016-06" db="EMBL/GenBank/DDBJ databases">
        <authorList>
            <consortium name="Pathogen Informatics"/>
        </authorList>
    </citation>
    <scope>NUCLEOTIDE SEQUENCE [LARGE SCALE GENOMIC DNA]</scope>
</reference>
<dbReference type="Pfam" id="PF12420">
    <property type="entry name" value="DUF3671"/>
    <property type="match status" value="1"/>
</dbReference>
<feature type="transmembrane region" description="Helical" evidence="1">
    <location>
        <begin position="240"/>
        <end position="263"/>
    </location>
</feature>
<dbReference type="KEGG" id="pmal:PMUG01_00036400"/>
<proteinExistence type="predicted"/>
<evidence type="ECO:0000313" key="2">
    <source>
        <dbReference type="EMBL" id="SBT85519.1"/>
    </source>
</evidence>